<dbReference type="EMBL" id="JBAMMX010000021">
    <property type="protein sequence ID" value="KAK6919566.1"/>
    <property type="molecule type" value="Genomic_DNA"/>
</dbReference>
<evidence type="ECO:0000313" key="2">
    <source>
        <dbReference type="EMBL" id="KAK6919566.1"/>
    </source>
</evidence>
<dbReference type="InterPro" id="IPR001810">
    <property type="entry name" value="F-box_dom"/>
</dbReference>
<keyword evidence="3" id="KW-1185">Reference proteome</keyword>
<sequence>METESHNLPVDVLRDILLRLPGTSLVRLKRVCKRWCSLISEPYFAKLHLETRKNDLSGLVLLTYKDGHKLHISSLDESPWNATNMQIVNVPKIDYMSNTCNGLVCLYGDWNNIHLYNLTTRKVLMTLPSISEKGSYGQFCILGFDTSLESYKVVRFRRTYSFKQVCEVFTFGTTEWKILGNTPYQPGPNEPMLANQTVIYWIIDLAHTYPVHHVIYSFDITQEVFKPVQAPQELRDPEFEHGFLSLANLGGELYMAGGKWYGVTIWKLVDHMNNVWNMEYKIIQEARPNVHLGFGYIVTLLSLKNGKLLFKTDKLLWYDLDCGTMTIVEGLEDTYVVHARVFVESLLSPL</sequence>
<comment type="caution">
    <text evidence="2">The sequence shown here is derived from an EMBL/GenBank/DDBJ whole genome shotgun (WGS) entry which is preliminary data.</text>
</comment>
<protein>
    <submittedName>
        <fullName evidence="2">F-box domain</fullName>
    </submittedName>
</protein>
<dbReference type="Gene3D" id="1.20.1280.50">
    <property type="match status" value="1"/>
</dbReference>
<evidence type="ECO:0000313" key="3">
    <source>
        <dbReference type="Proteomes" id="UP001370490"/>
    </source>
</evidence>
<dbReference type="Pfam" id="PF08268">
    <property type="entry name" value="FBA_3"/>
    <property type="match status" value="1"/>
</dbReference>
<dbReference type="NCBIfam" id="TIGR01640">
    <property type="entry name" value="F_box_assoc_1"/>
    <property type="match status" value="1"/>
</dbReference>
<name>A0AAN8UWY4_9MAGN</name>
<dbReference type="InterPro" id="IPR017451">
    <property type="entry name" value="F-box-assoc_interact_dom"/>
</dbReference>
<dbReference type="PROSITE" id="PS50181">
    <property type="entry name" value="FBOX"/>
    <property type="match status" value="1"/>
</dbReference>
<gene>
    <name evidence="2" type="ORF">RJ641_015470</name>
</gene>
<proteinExistence type="predicted"/>
<reference evidence="2 3" key="1">
    <citation type="submission" date="2023-12" db="EMBL/GenBank/DDBJ databases">
        <title>A high-quality genome assembly for Dillenia turbinata (Dilleniales).</title>
        <authorList>
            <person name="Chanderbali A."/>
        </authorList>
    </citation>
    <scope>NUCLEOTIDE SEQUENCE [LARGE SCALE GENOMIC DNA]</scope>
    <source>
        <strain evidence="2">LSX21</strain>
        <tissue evidence="2">Leaf</tissue>
    </source>
</reference>
<feature type="domain" description="F-box" evidence="1">
    <location>
        <begin position="2"/>
        <end position="47"/>
    </location>
</feature>
<dbReference type="SMART" id="SM00256">
    <property type="entry name" value="FBOX"/>
    <property type="match status" value="1"/>
</dbReference>
<dbReference type="InterPro" id="IPR013187">
    <property type="entry name" value="F-box-assoc_dom_typ3"/>
</dbReference>
<dbReference type="InterPro" id="IPR050796">
    <property type="entry name" value="SCF_F-box_component"/>
</dbReference>
<accession>A0AAN8UWY4</accession>
<dbReference type="CDD" id="cd22157">
    <property type="entry name" value="F-box_AtFBW1-like"/>
    <property type="match status" value="1"/>
</dbReference>
<dbReference type="Pfam" id="PF00646">
    <property type="entry name" value="F-box"/>
    <property type="match status" value="1"/>
</dbReference>
<dbReference type="PANTHER" id="PTHR31672:SF13">
    <property type="entry name" value="F-BOX PROTEIN CPR30-LIKE"/>
    <property type="match status" value="1"/>
</dbReference>
<dbReference type="Proteomes" id="UP001370490">
    <property type="component" value="Unassembled WGS sequence"/>
</dbReference>
<organism evidence="2 3">
    <name type="scientific">Dillenia turbinata</name>
    <dbReference type="NCBI Taxonomy" id="194707"/>
    <lineage>
        <taxon>Eukaryota</taxon>
        <taxon>Viridiplantae</taxon>
        <taxon>Streptophyta</taxon>
        <taxon>Embryophyta</taxon>
        <taxon>Tracheophyta</taxon>
        <taxon>Spermatophyta</taxon>
        <taxon>Magnoliopsida</taxon>
        <taxon>eudicotyledons</taxon>
        <taxon>Gunneridae</taxon>
        <taxon>Pentapetalae</taxon>
        <taxon>Dilleniales</taxon>
        <taxon>Dilleniaceae</taxon>
        <taxon>Dillenia</taxon>
    </lineage>
</organism>
<dbReference type="InterPro" id="IPR011043">
    <property type="entry name" value="Gal_Oxase/kelch_b-propeller"/>
</dbReference>
<dbReference type="SUPFAM" id="SSF50965">
    <property type="entry name" value="Galactose oxidase, central domain"/>
    <property type="match status" value="1"/>
</dbReference>
<evidence type="ECO:0000259" key="1">
    <source>
        <dbReference type="PROSITE" id="PS50181"/>
    </source>
</evidence>
<dbReference type="SUPFAM" id="SSF81383">
    <property type="entry name" value="F-box domain"/>
    <property type="match status" value="1"/>
</dbReference>
<dbReference type="PANTHER" id="PTHR31672">
    <property type="entry name" value="BNACNNG10540D PROTEIN"/>
    <property type="match status" value="1"/>
</dbReference>
<dbReference type="InterPro" id="IPR036047">
    <property type="entry name" value="F-box-like_dom_sf"/>
</dbReference>
<dbReference type="AlphaFoldDB" id="A0AAN8UWY4"/>